<evidence type="ECO:0000313" key="9">
    <source>
        <dbReference type="Proteomes" id="UP000301870"/>
    </source>
</evidence>
<keyword evidence="3" id="KW-1015">Disulfide bond</keyword>
<dbReference type="InterPro" id="IPR015816">
    <property type="entry name" value="Vitellinogen_b-sht_N"/>
</dbReference>
<dbReference type="PANTHER" id="PTHR23345">
    <property type="entry name" value="VITELLOGENIN-RELATED"/>
    <property type="match status" value="1"/>
</dbReference>
<dbReference type="Pfam" id="PF00094">
    <property type="entry name" value="VWD"/>
    <property type="match status" value="1"/>
</dbReference>
<dbReference type="Gene3D" id="2.30.230.10">
    <property type="entry name" value="Lipovitellin, beta-sheet shell regions, chain A"/>
    <property type="match status" value="1"/>
</dbReference>
<dbReference type="InterPro" id="IPR011030">
    <property type="entry name" value="Lipovitellin_superhlx_dom"/>
</dbReference>
<dbReference type="InterPro" id="IPR001846">
    <property type="entry name" value="VWF_type-D"/>
</dbReference>
<comment type="caution">
    <text evidence="5">Lacks conserved residue(s) required for the propagation of feature annotation.</text>
</comment>
<dbReference type="InterPro" id="IPR015819">
    <property type="entry name" value="Lipid_transp_b-sht_shell"/>
</dbReference>
<evidence type="ECO:0000256" key="3">
    <source>
        <dbReference type="ARBA" id="ARBA00023157"/>
    </source>
</evidence>
<organism evidence="9 10">
    <name type="scientific">Spodoptera litura</name>
    <name type="common">Asian cotton leafworm</name>
    <dbReference type="NCBI Taxonomy" id="69820"/>
    <lineage>
        <taxon>Eukaryota</taxon>
        <taxon>Metazoa</taxon>
        <taxon>Ecdysozoa</taxon>
        <taxon>Arthropoda</taxon>
        <taxon>Hexapoda</taxon>
        <taxon>Insecta</taxon>
        <taxon>Pterygota</taxon>
        <taxon>Neoptera</taxon>
        <taxon>Endopterygota</taxon>
        <taxon>Lepidoptera</taxon>
        <taxon>Glossata</taxon>
        <taxon>Ditrysia</taxon>
        <taxon>Noctuoidea</taxon>
        <taxon>Noctuidae</taxon>
        <taxon>Amphipyrinae</taxon>
        <taxon>Spodoptera</taxon>
    </lineage>
</organism>
<accession>A0A9J7EUK3</accession>
<dbReference type="Gene3D" id="1.25.10.20">
    <property type="entry name" value="Vitellinogen, superhelical"/>
    <property type="match status" value="1"/>
</dbReference>
<dbReference type="SMART" id="SM00638">
    <property type="entry name" value="LPD_N"/>
    <property type="match status" value="1"/>
</dbReference>
<feature type="domain" description="VWFD" evidence="8">
    <location>
        <begin position="1307"/>
        <end position="1489"/>
    </location>
</feature>
<dbReference type="KEGG" id="sliu:111362602"/>
<reference evidence="10" key="1">
    <citation type="submission" date="2025-08" db="UniProtKB">
        <authorList>
            <consortium name="RefSeq"/>
        </authorList>
    </citation>
    <scope>IDENTIFICATION</scope>
    <source>
        <strain evidence="10">Ishihara</strain>
        <tissue evidence="10">Whole body</tissue>
    </source>
</reference>
<dbReference type="Proteomes" id="UP000301870">
    <property type="component" value="Chromosome 4"/>
</dbReference>
<dbReference type="PROSITE" id="PS51211">
    <property type="entry name" value="VITELLOGENIN"/>
    <property type="match status" value="1"/>
</dbReference>
<evidence type="ECO:0000256" key="5">
    <source>
        <dbReference type="PROSITE-ProRule" id="PRU00557"/>
    </source>
</evidence>
<dbReference type="GO" id="GO:0045735">
    <property type="term" value="F:nutrient reservoir activity"/>
    <property type="evidence" value="ECO:0007669"/>
    <property type="project" value="UniProtKB-KW"/>
</dbReference>
<evidence type="ECO:0000256" key="2">
    <source>
        <dbReference type="ARBA" id="ARBA00022761"/>
    </source>
</evidence>
<dbReference type="InterPro" id="IPR050733">
    <property type="entry name" value="Vitellogenin/Apolipophorin"/>
</dbReference>
<name>A0A9J7EUK3_SPOLT</name>
<dbReference type="InterPro" id="IPR001747">
    <property type="entry name" value="Vitellogenin_N"/>
</dbReference>
<gene>
    <name evidence="10" type="primary">LOC111362602</name>
</gene>
<dbReference type="SUPFAM" id="SSF48431">
    <property type="entry name" value="Lipovitellin-phosvitin complex, superhelical domain"/>
    <property type="match status" value="1"/>
</dbReference>
<dbReference type="Pfam" id="PF09172">
    <property type="entry name" value="Vit_open_b-sht"/>
    <property type="match status" value="1"/>
</dbReference>
<dbReference type="PROSITE" id="PS51233">
    <property type="entry name" value="VWFD"/>
    <property type="match status" value="1"/>
</dbReference>
<evidence type="ECO:0000256" key="6">
    <source>
        <dbReference type="SAM" id="SignalP"/>
    </source>
</evidence>
<dbReference type="GeneID" id="111362602"/>
<evidence type="ECO:0000256" key="4">
    <source>
        <dbReference type="ARBA" id="ARBA00023180"/>
    </source>
</evidence>
<dbReference type="SUPFAM" id="SSF56968">
    <property type="entry name" value="Lipovitellin-phosvitin complex, beta-sheet shell regions"/>
    <property type="match status" value="2"/>
</dbReference>
<feature type="domain" description="Vitellogenin" evidence="7">
    <location>
        <begin position="26"/>
        <end position="687"/>
    </location>
</feature>
<dbReference type="OrthoDB" id="160294at2759"/>
<proteinExistence type="predicted"/>
<dbReference type="GO" id="GO:0005319">
    <property type="term" value="F:lipid transporter activity"/>
    <property type="evidence" value="ECO:0007669"/>
    <property type="project" value="InterPro"/>
</dbReference>
<dbReference type="SMART" id="SM00216">
    <property type="entry name" value="VWD"/>
    <property type="match status" value="1"/>
</dbReference>
<sequence length="1526" mass="172773">MKLLVLTAIFAVVASNPLTGNAKWPWQVGKEYVYDVNTYTWTKFENSHSNGNAFKSQFVIRVQAPGHLLAKLHNPLHAQIQGVLDINEVPSDLKYEPISKIDEVFEILVDGGRVLSLKVPSSLSSANENILKGLISALQVDLSTFGHVNNFPNSFDKNTFQGLFKKSEADVTGDCETLYSISPISVEVRRNLQSFAEDPIEITKSKNYKSCKKRVGFAIGVPEGAIWNGLAYENDERPFIKHTSESRIHAGKQGTIYKSETLDTVFVNPLLFGKQKAEVYSYVGLVLASIEAVGNTEWPKPGKVRVVNSLLSSDDSEIFFKVTPEIIDNAHKVLQEITLLVQDPPNLSKDNLLSKFNVLVRFIMLMNSEQLTQMTDSIEDSKTSNNAEKNKMWIIYRDAVAQAGTIAAFKKIKSWIVTKKIQGEEAAEVIASVPGSLSFSNKEIMNEFLELALSPEVVEQRYLNSSALLAATKFIRSGNENQFVVEKVIPRLSAELKKAIEVDDSSRAQVYIRTLGNLAHPDILKVFAPYFEGQVTVTKYLRTQMVISLKTLANKKDEYVRAVLFSILRNTAEPYEVRVAAALNIFLAIPTSEMMQIMAHMTNDDPSVQVRGVIATSISFAANLKDPRFAQLAKTAQAVLSIVSKEKFGYRASADSIIDDYTSNDDLAHFRELSFIGSANDFFPKYHRTALRLRGTGLTEEDWITMSTSDVQDLSNYLQIPLRTNNFPTDSFVKFPAKKVATKLNITREHDPIEGAFFIDNLNQQRLFTFGQKDLNFLFSDVQEKVQRLINGDKYEYTKFINAKQVVVTFPLASGMPFVYKYSEPIFFNIKFQATSDFTYILALSLNQNINFTYLRNLDGKVGFLDTLSGVYAGSGVINKLQYFIPVNVTIKPKSTEITFEFYLPEKDINLIHMSVFPYTSLQKLHSALAVSEDPSTKVIKRSTTVLDTDINVGESAGVSLNLKGHSYSNDFKKNIFASDILTNVRNLLYQNDIACTHFDLKYVAKDTKNKKLTSTVLFETLFGHEGDDELKPAGHFTSLAGDSPNRRKKLADQVASKIKSAKVQIIDFSAVFDGHDKKEFLFTAALASSPVDKKSQFIVYAKGTEQINAVFKIVKPKVIPINFERALENDIKVQYEADFKYGNSENIIFKGIGERSKEYTERLSNDPLAKKCLQETSNKNFYQKDCHKMIIKAHAPDYFKGTVTYKDVNPVLLNATYRIYNIFKHFTTWEEDEDLLKATEDGKVEIEAQAFYYDNYINYKFNTKYGEFRMNNVEGRSYYPYAMAIYTPITNWERSYNWFTGYQYLPFCTVDDNKISTFSGRSYDYSLTGSWHVVMVDETGDSSNDLAILVKRSIENNTEVYVSYQNNKGIFLEIEITSKSVNVKSNGRKISDDGVITYYDDIYRIPLLEYYHVDAENYQVYSMHNGRIRLIYDGHRLVIFSGFYRSTTRGLCGQSTSQPSDDYMTSYGLVDLPEHYGASFSLEGADSDLKTEELKKESKLKAYKPVTQYTNILRSDDEWTKAMLH</sequence>
<keyword evidence="4" id="KW-0325">Glycoprotein</keyword>
<protein>
    <submittedName>
        <fullName evidence="10">Vitellogenin-like</fullName>
    </submittedName>
</protein>
<feature type="chain" id="PRO_5039931417" evidence="6">
    <location>
        <begin position="16"/>
        <end position="1526"/>
    </location>
</feature>
<keyword evidence="1 6" id="KW-0732">Signal</keyword>
<keyword evidence="9" id="KW-1185">Reference proteome</keyword>
<evidence type="ECO:0000259" key="7">
    <source>
        <dbReference type="PROSITE" id="PS51211"/>
    </source>
</evidence>
<evidence type="ECO:0000256" key="1">
    <source>
        <dbReference type="ARBA" id="ARBA00022729"/>
    </source>
</evidence>
<dbReference type="Pfam" id="PF01347">
    <property type="entry name" value="Vitellogenin_N"/>
    <property type="match status" value="1"/>
</dbReference>
<evidence type="ECO:0000313" key="10">
    <source>
        <dbReference type="RefSeq" id="XP_022835071.1"/>
    </source>
</evidence>
<dbReference type="PANTHER" id="PTHR23345:SF15">
    <property type="entry name" value="VITELLOGENIN 1-RELATED"/>
    <property type="match status" value="1"/>
</dbReference>
<dbReference type="InterPro" id="IPR015255">
    <property type="entry name" value="Vitellinogen_open_b-sht"/>
</dbReference>
<evidence type="ECO:0000259" key="8">
    <source>
        <dbReference type="PROSITE" id="PS51233"/>
    </source>
</evidence>
<dbReference type="RefSeq" id="XP_022835071.1">
    <property type="nucleotide sequence ID" value="XM_022979303.1"/>
</dbReference>
<feature type="signal peptide" evidence="6">
    <location>
        <begin position="1"/>
        <end position="15"/>
    </location>
</feature>
<keyword evidence="2" id="KW-0758">Storage protein</keyword>
<dbReference type="SMART" id="SM01169">
    <property type="entry name" value="DUF1943"/>
    <property type="match status" value="1"/>
</dbReference>